<dbReference type="RefSeq" id="WP_254750652.1">
    <property type="nucleotide sequence ID" value="NZ_JANCLV010000007.1"/>
</dbReference>
<sequence>MVTSRRDVIRKKKAKAAYRSAAGSSISAKASPSSTLKESPGLAGVDVWILKRALSEAKSISALGAAIASNPETPSPELVRSLQAEENWWRRIENELPSMSSTETAAFLGAKVTNRNFASSQRAAGRLLGYARRQAIRYPKFQFDLQRGTVLPVIPELLALTRDLDVPDEDLVLWMAAPSSAFADQHRPVDHLNDREQLLAAAEAHFGAIW</sequence>
<evidence type="ECO:0008006" key="4">
    <source>
        <dbReference type="Google" id="ProtNLM"/>
    </source>
</evidence>
<protein>
    <recommendedName>
        <fullName evidence="4">Antitoxin Xre/MbcA/ParS-like toxin-binding domain-containing protein</fullName>
    </recommendedName>
</protein>
<evidence type="ECO:0000313" key="2">
    <source>
        <dbReference type="EMBL" id="MCP9000552.1"/>
    </source>
</evidence>
<dbReference type="EMBL" id="JANCLV010000007">
    <property type="protein sequence ID" value="MCP9000552.1"/>
    <property type="molecule type" value="Genomic_DNA"/>
</dbReference>
<feature type="compositionally biased region" description="Low complexity" evidence="1">
    <location>
        <begin position="20"/>
        <end position="34"/>
    </location>
</feature>
<name>A0ABT1LQ16_9MICC</name>
<feature type="region of interest" description="Disordered" evidence="1">
    <location>
        <begin position="20"/>
        <end position="39"/>
    </location>
</feature>
<reference evidence="2 3" key="1">
    <citation type="submission" date="2022-06" db="EMBL/GenBank/DDBJ databases">
        <title>Pseudarthrobacter sp. strain RMG13 Genome sequencing and assembly.</title>
        <authorList>
            <person name="Kim I."/>
        </authorList>
    </citation>
    <scope>NUCLEOTIDE SEQUENCE [LARGE SCALE GENOMIC DNA]</scope>
    <source>
        <strain evidence="2 3">RMG13</strain>
    </source>
</reference>
<organism evidence="2 3">
    <name type="scientific">Pseudarthrobacter humi</name>
    <dbReference type="NCBI Taxonomy" id="2952523"/>
    <lineage>
        <taxon>Bacteria</taxon>
        <taxon>Bacillati</taxon>
        <taxon>Actinomycetota</taxon>
        <taxon>Actinomycetes</taxon>
        <taxon>Micrococcales</taxon>
        <taxon>Micrococcaceae</taxon>
        <taxon>Pseudarthrobacter</taxon>
    </lineage>
</organism>
<keyword evidence="3" id="KW-1185">Reference proteome</keyword>
<evidence type="ECO:0000313" key="3">
    <source>
        <dbReference type="Proteomes" id="UP001524318"/>
    </source>
</evidence>
<accession>A0ABT1LQ16</accession>
<evidence type="ECO:0000256" key="1">
    <source>
        <dbReference type="SAM" id="MobiDB-lite"/>
    </source>
</evidence>
<comment type="caution">
    <text evidence="2">The sequence shown here is derived from an EMBL/GenBank/DDBJ whole genome shotgun (WGS) entry which is preliminary data.</text>
</comment>
<proteinExistence type="predicted"/>
<dbReference type="Proteomes" id="UP001524318">
    <property type="component" value="Unassembled WGS sequence"/>
</dbReference>
<gene>
    <name evidence="2" type="ORF">NFC73_12540</name>
</gene>